<dbReference type="GO" id="GO:0043952">
    <property type="term" value="P:protein transport by the Sec complex"/>
    <property type="evidence" value="ECO:0007669"/>
    <property type="project" value="UniProtKB-UniRule"/>
</dbReference>
<dbReference type="NCBIfam" id="TIGR01129">
    <property type="entry name" value="secD"/>
    <property type="match status" value="1"/>
</dbReference>
<dbReference type="Pfam" id="PF03176">
    <property type="entry name" value="MMPL"/>
    <property type="match status" value="1"/>
</dbReference>
<dbReference type="PANTHER" id="PTHR30081:SF1">
    <property type="entry name" value="PROTEIN TRANSLOCASE SUBUNIT SECD"/>
    <property type="match status" value="1"/>
</dbReference>
<feature type="region of interest" description="Disordered" evidence="10">
    <location>
        <begin position="129"/>
        <end position="191"/>
    </location>
</feature>
<dbReference type="GO" id="GO:0065002">
    <property type="term" value="P:intracellular protein transmembrane transport"/>
    <property type="evidence" value="ECO:0007669"/>
    <property type="project" value="UniProtKB-UniRule"/>
</dbReference>
<dbReference type="PANTHER" id="PTHR30081">
    <property type="entry name" value="PROTEIN-EXPORT MEMBRANE PROTEIN SEC"/>
    <property type="match status" value="1"/>
</dbReference>
<comment type="subcellular location">
    <subcellularLocation>
        <location evidence="9">Cell membrane</location>
        <topology evidence="9">Multi-pass membrane protein</topology>
    </subcellularLocation>
    <subcellularLocation>
        <location evidence="1">Membrane</location>
        <topology evidence="1">Multi-pass membrane protein</topology>
    </subcellularLocation>
</comment>
<feature type="compositionally biased region" description="Acidic residues" evidence="10">
    <location>
        <begin position="132"/>
        <end position="167"/>
    </location>
</feature>
<evidence type="ECO:0000259" key="13">
    <source>
        <dbReference type="Pfam" id="PF22599"/>
    </source>
</evidence>
<comment type="subunit">
    <text evidence="9">Forms a complex with SecF. Part of the essential Sec protein translocation apparatus which comprises SecA, SecYEG and auxiliary proteins SecDF. Other proteins may also be involved.</text>
</comment>
<feature type="compositionally biased region" description="Acidic residues" evidence="10">
    <location>
        <begin position="175"/>
        <end position="188"/>
    </location>
</feature>
<evidence type="ECO:0000256" key="6">
    <source>
        <dbReference type="ARBA" id="ARBA00022989"/>
    </source>
</evidence>
<evidence type="ECO:0000256" key="4">
    <source>
        <dbReference type="ARBA" id="ARBA00022692"/>
    </source>
</evidence>
<keyword evidence="15" id="KW-1185">Reference proteome</keyword>
<dbReference type="NCBIfam" id="TIGR00916">
    <property type="entry name" value="2A0604s01"/>
    <property type="match status" value="1"/>
</dbReference>
<evidence type="ECO:0000259" key="11">
    <source>
        <dbReference type="Pfam" id="PF03176"/>
    </source>
</evidence>
<feature type="transmembrane region" description="Helical" evidence="9">
    <location>
        <begin position="514"/>
        <end position="533"/>
    </location>
</feature>
<dbReference type="Gene3D" id="1.20.1640.10">
    <property type="entry name" value="Multidrug efflux transporter AcrB transmembrane domain"/>
    <property type="match status" value="1"/>
</dbReference>
<evidence type="ECO:0000256" key="9">
    <source>
        <dbReference type="HAMAP-Rule" id="MF_01463"/>
    </source>
</evidence>
<evidence type="ECO:0000256" key="2">
    <source>
        <dbReference type="ARBA" id="ARBA00022448"/>
    </source>
</evidence>
<dbReference type="GO" id="GO:0006605">
    <property type="term" value="P:protein targeting"/>
    <property type="evidence" value="ECO:0007669"/>
    <property type="project" value="UniProtKB-UniRule"/>
</dbReference>
<keyword evidence="8 9" id="KW-0472">Membrane</keyword>
<feature type="transmembrane region" description="Helical" evidence="9">
    <location>
        <begin position="539"/>
        <end position="565"/>
    </location>
</feature>
<evidence type="ECO:0000313" key="15">
    <source>
        <dbReference type="Proteomes" id="UP000662939"/>
    </source>
</evidence>
<dbReference type="Proteomes" id="UP000662939">
    <property type="component" value="Chromosome"/>
</dbReference>
<comment type="function">
    <text evidence="9">Part of the Sec protein translocase complex. Interacts with the SecYEG preprotein conducting channel. SecDF uses the proton motive force (PMF) to complete protein translocation after the ATP-dependent function of SecA.</text>
</comment>
<feature type="domain" description="Membrane transport protein MMPL" evidence="11">
    <location>
        <begin position="413"/>
        <end position="575"/>
    </location>
</feature>
<keyword evidence="2 9" id="KW-0813">Transport</keyword>
<keyword evidence="4 9" id="KW-0812">Transmembrane</keyword>
<evidence type="ECO:0000256" key="1">
    <source>
        <dbReference type="ARBA" id="ARBA00004141"/>
    </source>
</evidence>
<dbReference type="InterPro" id="IPR048631">
    <property type="entry name" value="SecD_1st"/>
</dbReference>
<feature type="domain" description="Protein translocase subunit SecDF P1" evidence="12">
    <location>
        <begin position="67"/>
        <end position="125"/>
    </location>
</feature>
<feature type="transmembrane region" description="Helical" evidence="9">
    <location>
        <begin position="461"/>
        <end position="486"/>
    </location>
</feature>
<evidence type="ECO:0000256" key="3">
    <source>
        <dbReference type="ARBA" id="ARBA00022475"/>
    </source>
</evidence>
<feature type="transmembrane region" description="Helical" evidence="9">
    <location>
        <begin position="408"/>
        <end position="428"/>
    </location>
</feature>
<organism evidence="14 15">
    <name type="scientific">Natronoglycomyces albus</name>
    <dbReference type="NCBI Taxonomy" id="2811108"/>
    <lineage>
        <taxon>Bacteria</taxon>
        <taxon>Bacillati</taxon>
        <taxon>Actinomycetota</taxon>
        <taxon>Actinomycetes</taxon>
        <taxon>Glycomycetales</taxon>
        <taxon>Glycomycetaceae</taxon>
        <taxon>Natronoglycomyces</taxon>
    </lineage>
</organism>
<keyword evidence="7 9" id="KW-0811">Translocation</keyword>
<dbReference type="Pfam" id="PF21760">
    <property type="entry name" value="SecD_1st"/>
    <property type="match status" value="1"/>
</dbReference>
<reference evidence="14" key="1">
    <citation type="submission" date="2021-02" db="EMBL/GenBank/DDBJ databases">
        <title>Natronoglycomyces albus gen. nov., sp. nov, a haloalkaliphilic actinobacterium from a soda solonchak soil.</title>
        <authorList>
            <person name="Sorokin D.Y."/>
            <person name="Khijniak T.V."/>
            <person name="Zakharycheva A.P."/>
            <person name="Boueva O.V."/>
            <person name="Ariskina E.V."/>
            <person name="Hahnke R.L."/>
            <person name="Bunk B."/>
            <person name="Sproer C."/>
            <person name="Schumann P."/>
            <person name="Evtushenko L.I."/>
            <person name="Kublanov I.V."/>
        </authorList>
    </citation>
    <scope>NUCLEOTIDE SEQUENCE</scope>
    <source>
        <strain evidence="14">DSM 106290</strain>
    </source>
</reference>
<dbReference type="KEGG" id="nav:JQS30_09240"/>
<dbReference type="Gene3D" id="3.30.1360.200">
    <property type="match status" value="1"/>
</dbReference>
<name>A0A895XGK1_9ACTN</name>
<feature type="domain" description="SecDF P1 head subdomain" evidence="13">
    <location>
        <begin position="295"/>
        <end position="388"/>
    </location>
</feature>
<dbReference type="Gene3D" id="3.30.70.3220">
    <property type="match status" value="1"/>
</dbReference>
<dbReference type="SUPFAM" id="SSF82866">
    <property type="entry name" value="Multidrug efflux transporter AcrB transmembrane domain"/>
    <property type="match status" value="1"/>
</dbReference>
<sequence>MKQKRLRVAPYFVALIVILAVIWSSALATTNFKELPTPRLGLDLQGGLSMTLSAYDPDGGTPDEETLEQARQIIENRVNATGVTEPEVYVEGSNNIVVNVAGTDTDQEGLRAVGAPAELRFRIVADSMPDLSDLDPEDLAEQEEDLEGVEEEIQDSEGEDNGTEGEADETRETDNGDEAAEESSEDNNEPIVSLDEVWAKVGEEAAEAAQGLESVPTDVETMELLAPFRELSGEEVSVLPTETQYLVPTISCDQLDSRPPGAIQDPDVDVVACGSMTAPDGETEYFEKYYLFPSEVLGEHVQDADIGTDPGNPTRFNVNVTFTTTGAGLWGSLTTENVQEQVAIVLDNEVVSAPVIQEPTSTSTSITGDFNSTEARLLADQLNFGSLPSLFTIETINEVTPTLGVSQLQAGLLAGGLGLLLVFVYCLAYYRVMGLIVLGSLGVATLTLYPAVSLLGSEIGFTLTLAGMAGFVVAIGITADSFVVFFERIKEEMKEGRSAKSAVPRAWARSRRTILSANAVSIISALVLYILAIGPVRGFAFALGMSTLVNIMVVFLFTHPIASYLSRGSLLNNKKLSGLYVKTIDPDLERSAVRR</sequence>
<dbReference type="RefSeq" id="WP_213170005.1">
    <property type="nucleotide sequence ID" value="NZ_CP070496.1"/>
</dbReference>
<proteinExistence type="inferred from homology"/>
<feature type="transmembrane region" description="Helical" evidence="9">
    <location>
        <begin position="435"/>
        <end position="455"/>
    </location>
</feature>
<dbReference type="InterPro" id="IPR022813">
    <property type="entry name" value="SecD/SecF_arch_bac"/>
</dbReference>
<dbReference type="AlphaFoldDB" id="A0A895XGK1"/>
<evidence type="ECO:0000256" key="5">
    <source>
        <dbReference type="ARBA" id="ARBA00022927"/>
    </source>
</evidence>
<comment type="similarity">
    <text evidence="9">Belongs to the SecD/SecF family. SecD subfamily.</text>
</comment>
<evidence type="ECO:0000256" key="8">
    <source>
        <dbReference type="ARBA" id="ARBA00023136"/>
    </source>
</evidence>
<accession>A0A895XGK1</accession>
<evidence type="ECO:0000256" key="7">
    <source>
        <dbReference type="ARBA" id="ARBA00023010"/>
    </source>
</evidence>
<evidence type="ECO:0000256" key="10">
    <source>
        <dbReference type="SAM" id="MobiDB-lite"/>
    </source>
</evidence>
<gene>
    <name evidence="9 14" type="primary">secD</name>
    <name evidence="14" type="ORF">JQS30_09240</name>
</gene>
<dbReference type="InterPro" id="IPR004869">
    <property type="entry name" value="MMPL_dom"/>
</dbReference>
<evidence type="ECO:0000259" key="12">
    <source>
        <dbReference type="Pfam" id="PF21760"/>
    </source>
</evidence>
<dbReference type="InterPro" id="IPR054384">
    <property type="entry name" value="SecDF_P1_head"/>
</dbReference>
<keyword evidence="6 9" id="KW-1133">Transmembrane helix</keyword>
<dbReference type="InterPro" id="IPR005791">
    <property type="entry name" value="SecD"/>
</dbReference>
<evidence type="ECO:0000313" key="14">
    <source>
        <dbReference type="EMBL" id="QSB04007.1"/>
    </source>
</evidence>
<keyword evidence="5 9" id="KW-0653">Protein transport</keyword>
<dbReference type="GO" id="GO:0015450">
    <property type="term" value="F:protein-transporting ATPase activity"/>
    <property type="evidence" value="ECO:0007669"/>
    <property type="project" value="InterPro"/>
</dbReference>
<keyword evidence="3 9" id="KW-1003">Cell membrane</keyword>
<comment type="caution">
    <text evidence="9">Lacks conserved residue(s) required for the propagation of feature annotation.</text>
</comment>
<dbReference type="EMBL" id="CP070496">
    <property type="protein sequence ID" value="QSB04007.1"/>
    <property type="molecule type" value="Genomic_DNA"/>
</dbReference>
<dbReference type="GO" id="GO:0005886">
    <property type="term" value="C:plasma membrane"/>
    <property type="evidence" value="ECO:0007669"/>
    <property type="project" value="UniProtKB-SubCell"/>
</dbReference>
<protein>
    <recommendedName>
        <fullName evidence="9">Protein translocase subunit SecD</fullName>
    </recommendedName>
</protein>
<dbReference type="Pfam" id="PF22599">
    <property type="entry name" value="SecDF_P1_head"/>
    <property type="match status" value="1"/>
</dbReference>
<dbReference type="HAMAP" id="MF_01463_B">
    <property type="entry name" value="SecD_B"/>
    <property type="match status" value="1"/>
</dbReference>
<dbReference type="InterPro" id="IPR055344">
    <property type="entry name" value="SecD_SecF_C_bact"/>
</dbReference>